<comment type="caution">
    <text evidence="1">The sequence shown here is derived from an EMBL/GenBank/DDBJ whole genome shotgun (WGS) entry which is preliminary data.</text>
</comment>
<dbReference type="EMBL" id="JAVDRL010000012">
    <property type="protein sequence ID" value="MDR6533336.1"/>
    <property type="molecule type" value="Genomic_DNA"/>
</dbReference>
<keyword evidence="2" id="KW-1185">Reference proteome</keyword>
<proteinExistence type="predicted"/>
<dbReference type="RefSeq" id="WP_310034201.1">
    <property type="nucleotide sequence ID" value="NZ_JAVDRL010000012.1"/>
</dbReference>
<protein>
    <submittedName>
        <fullName evidence="1">Uncharacterized protein</fullName>
    </submittedName>
</protein>
<dbReference type="Proteomes" id="UP001262754">
    <property type="component" value="Unassembled WGS sequence"/>
</dbReference>
<name>A0ABU1N5F9_9CAUL</name>
<evidence type="ECO:0000313" key="2">
    <source>
        <dbReference type="Proteomes" id="UP001262754"/>
    </source>
</evidence>
<sequence>MPELKCALADSQIRPFAPQPTLRSIAALLKSGLNASETFTRSTAP</sequence>
<reference evidence="1 2" key="1">
    <citation type="submission" date="2023-07" db="EMBL/GenBank/DDBJ databases">
        <title>Sorghum-associated microbial communities from plants grown in Nebraska, USA.</title>
        <authorList>
            <person name="Schachtman D."/>
        </authorList>
    </citation>
    <scope>NUCLEOTIDE SEQUENCE [LARGE SCALE GENOMIC DNA]</scope>
    <source>
        <strain evidence="1 2">DS2154</strain>
    </source>
</reference>
<gene>
    <name evidence="1" type="ORF">J2800_004098</name>
</gene>
<accession>A0ABU1N5F9</accession>
<organism evidence="1 2">
    <name type="scientific">Caulobacter rhizosphaerae</name>
    <dbReference type="NCBI Taxonomy" id="2010972"/>
    <lineage>
        <taxon>Bacteria</taxon>
        <taxon>Pseudomonadati</taxon>
        <taxon>Pseudomonadota</taxon>
        <taxon>Alphaproteobacteria</taxon>
        <taxon>Caulobacterales</taxon>
        <taxon>Caulobacteraceae</taxon>
        <taxon>Caulobacter</taxon>
    </lineage>
</organism>
<evidence type="ECO:0000313" key="1">
    <source>
        <dbReference type="EMBL" id="MDR6533336.1"/>
    </source>
</evidence>